<reference evidence="1 2" key="1">
    <citation type="submission" date="2013-09" db="EMBL/GenBank/DDBJ databases">
        <authorList>
            <person name="Durkin A.S."/>
            <person name="Haft D.R."/>
            <person name="McCorrison J."/>
            <person name="Torralba M."/>
            <person name="Gillis M."/>
            <person name="Haft D.H."/>
            <person name="Methe B."/>
            <person name="Sutton G."/>
            <person name="Nelson K.E."/>
        </authorList>
    </citation>
    <scope>NUCLEOTIDE SEQUENCE [LARGE SCALE GENOMIC DNA]</scope>
    <source>
        <strain evidence="1 2">BV3C16-1</strain>
    </source>
</reference>
<proteinExistence type="predicted"/>
<dbReference type="Proteomes" id="UP000017090">
    <property type="component" value="Unassembled WGS sequence"/>
</dbReference>
<keyword evidence="2" id="KW-1185">Reference proteome</keyword>
<protein>
    <submittedName>
        <fullName evidence="1">Uncharacterized protein</fullName>
    </submittedName>
</protein>
<evidence type="ECO:0000313" key="1">
    <source>
        <dbReference type="EMBL" id="ERT60527.1"/>
    </source>
</evidence>
<dbReference type="PATRIC" id="fig|1111454.3.peg.829"/>
<comment type="caution">
    <text evidence="1">The sequence shown here is derived from an EMBL/GenBank/DDBJ whole genome shotgun (WGS) entry which is preliminary data.</text>
</comment>
<sequence length="55" mass="6237">MERDQIRAGTVVQSLAGKDKGVLYVVVDRLTYPYVQIADGRKYKLDRPKKRTAGI</sequence>
<dbReference type="EMBL" id="AWXA01000020">
    <property type="protein sequence ID" value="ERT60527.1"/>
    <property type="molecule type" value="Genomic_DNA"/>
</dbReference>
<dbReference type="STRING" id="1111454.HMPREF1250_0433"/>
<dbReference type="InterPro" id="IPR008991">
    <property type="entry name" value="Translation_prot_SH3-like_sf"/>
</dbReference>
<accession>U7UM82</accession>
<dbReference type="AlphaFoldDB" id="U7UM82"/>
<dbReference type="SUPFAM" id="SSF50104">
    <property type="entry name" value="Translation proteins SH3-like domain"/>
    <property type="match status" value="1"/>
</dbReference>
<name>U7UM82_9FIRM</name>
<evidence type="ECO:0000313" key="2">
    <source>
        <dbReference type="Proteomes" id="UP000017090"/>
    </source>
</evidence>
<organism evidence="1 2">
    <name type="scientific">Megasphaera vaginalis</name>
    <name type="common">ex Srinivasan et al. 2021</name>
    <dbReference type="NCBI Taxonomy" id="1111454"/>
    <lineage>
        <taxon>Bacteria</taxon>
        <taxon>Bacillati</taxon>
        <taxon>Bacillota</taxon>
        <taxon>Negativicutes</taxon>
        <taxon>Veillonellales</taxon>
        <taxon>Veillonellaceae</taxon>
        <taxon>Megasphaera</taxon>
    </lineage>
</organism>
<gene>
    <name evidence="1" type="ORF">HMPREF1250_0433</name>
</gene>